<dbReference type="KEGG" id="niy:FQ775_16125"/>
<feature type="compositionally biased region" description="Basic and acidic residues" evidence="1">
    <location>
        <begin position="1"/>
        <end position="14"/>
    </location>
</feature>
<dbReference type="EMBL" id="CP042301">
    <property type="protein sequence ID" value="QDZ01777.1"/>
    <property type="molecule type" value="Genomic_DNA"/>
</dbReference>
<feature type="transmembrane region" description="Helical" evidence="2">
    <location>
        <begin position="62"/>
        <end position="80"/>
    </location>
</feature>
<accession>A0A5B8L191</accession>
<keyword evidence="2" id="KW-0812">Transmembrane</keyword>
<evidence type="ECO:0000313" key="4">
    <source>
        <dbReference type="Proteomes" id="UP000321389"/>
    </source>
</evidence>
<evidence type="ECO:0000313" key="3">
    <source>
        <dbReference type="EMBL" id="QDZ01777.1"/>
    </source>
</evidence>
<evidence type="ECO:0000256" key="2">
    <source>
        <dbReference type="SAM" id="Phobius"/>
    </source>
</evidence>
<protein>
    <submittedName>
        <fullName evidence="3">Uncharacterized protein</fullName>
    </submittedName>
</protein>
<keyword evidence="2" id="KW-1133">Transmembrane helix</keyword>
<organism evidence="3 4">
    <name type="scientific">Nitratireductor mangrovi</name>
    <dbReference type="NCBI Taxonomy" id="2599600"/>
    <lineage>
        <taxon>Bacteria</taxon>
        <taxon>Pseudomonadati</taxon>
        <taxon>Pseudomonadota</taxon>
        <taxon>Alphaproteobacteria</taxon>
        <taxon>Hyphomicrobiales</taxon>
        <taxon>Phyllobacteriaceae</taxon>
        <taxon>Nitratireductor</taxon>
    </lineage>
</organism>
<dbReference type="RefSeq" id="WP_146300418.1">
    <property type="nucleotide sequence ID" value="NZ_CP042301.2"/>
</dbReference>
<feature type="region of interest" description="Disordered" evidence="1">
    <location>
        <begin position="1"/>
        <end position="34"/>
    </location>
</feature>
<reference evidence="3" key="1">
    <citation type="submission" date="2020-04" db="EMBL/GenBank/DDBJ databases">
        <title>Nitratireductor sp. nov. isolated from mangrove soil.</title>
        <authorList>
            <person name="Ye Y."/>
        </authorList>
    </citation>
    <scope>NUCLEOTIDE SEQUENCE</scope>
    <source>
        <strain evidence="3">SY7</strain>
    </source>
</reference>
<dbReference type="AlphaFoldDB" id="A0A5B8L191"/>
<keyword evidence="4" id="KW-1185">Reference proteome</keyword>
<proteinExistence type="predicted"/>
<gene>
    <name evidence="3" type="ORF">FQ775_16125</name>
</gene>
<evidence type="ECO:0000256" key="1">
    <source>
        <dbReference type="SAM" id="MobiDB-lite"/>
    </source>
</evidence>
<dbReference type="Proteomes" id="UP000321389">
    <property type="component" value="Chromosome"/>
</dbReference>
<name>A0A5B8L191_9HYPH</name>
<sequence length="82" mass="9258">MASKDNRDDEEARRILNRIGQESDPSGSLMTRATRKVRDHVEASDADQEDWIELWGTRIGRILGLILLVVLVGWLSSMFFGG</sequence>
<dbReference type="OrthoDB" id="8449218at2"/>
<keyword evidence="2" id="KW-0472">Membrane</keyword>